<evidence type="ECO:0000313" key="5">
    <source>
        <dbReference type="Proteomes" id="UP001303564"/>
    </source>
</evidence>
<proteinExistence type="inferred from homology"/>
<keyword evidence="5" id="KW-1185">Reference proteome</keyword>
<dbReference type="InterPro" id="IPR043129">
    <property type="entry name" value="ATPase_NBD"/>
</dbReference>
<dbReference type="Gene3D" id="3.30.420.40">
    <property type="match status" value="2"/>
</dbReference>
<dbReference type="Proteomes" id="UP001303564">
    <property type="component" value="Chromosome"/>
</dbReference>
<reference evidence="3 5" key="2">
    <citation type="submission" date="2023-09" db="EMBL/GenBank/DDBJ databases">
        <title>Genomic characteristic of L. casei group strains isolated from clinical sources.</title>
        <authorList>
            <person name="Jarocki P."/>
        </authorList>
    </citation>
    <scope>NUCLEOTIDE SEQUENCE [LARGE SCALE GENOMIC DNA]</scope>
    <source>
        <strain evidence="3 5">LMG 24099</strain>
    </source>
</reference>
<organism evidence="2 4">
    <name type="scientific">Lacticaseibacillus casei</name>
    <name type="common">Lactobacillus casei</name>
    <dbReference type="NCBI Taxonomy" id="1582"/>
    <lineage>
        <taxon>Bacteria</taxon>
        <taxon>Bacillati</taxon>
        <taxon>Bacillota</taxon>
        <taxon>Bacilli</taxon>
        <taxon>Lactobacillales</taxon>
        <taxon>Lactobacillaceae</taxon>
        <taxon>Lacticaseibacillus</taxon>
    </lineage>
</organism>
<dbReference type="AlphaFoldDB" id="A0AAN1F0Y5"/>
<gene>
    <name evidence="2" type="ORF">BGL52_13730</name>
    <name evidence="3" type="ORF">RWA16_13490</name>
</gene>
<comment type="similarity">
    <text evidence="1">Belongs to the ROK (NagC/XylR) family.</text>
</comment>
<dbReference type="EMBL" id="CP017065">
    <property type="protein sequence ID" value="ARY92762.1"/>
    <property type="molecule type" value="Genomic_DNA"/>
</dbReference>
<evidence type="ECO:0000256" key="1">
    <source>
        <dbReference type="ARBA" id="ARBA00006479"/>
    </source>
</evidence>
<accession>A0AAN1F0Y5</accession>
<dbReference type="InterPro" id="IPR000600">
    <property type="entry name" value="ROK"/>
</dbReference>
<keyword evidence="2" id="KW-0418">Kinase</keyword>
<evidence type="ECO:0000313" key="3">
    <source>
        <dbReference type="EMBL" id="WNX27395.1"/>
    </source>
</evidence>
<dbReference type="SUPFAM" id="SSF53067">
    <property type="entry name" value="Actin-like ATPase domain"/>
    <property type="match status" value="1"/>
</dbReference>
<dbReference type="EMBL" id="CP136128">
    <property type="protein sequence ID" value="WNX27395.1"/>
    <property type="molecule type" value="Genomic_DNA"/>
</dbReference>
<evidence type="ECO:0000313" key="2">
    <source>
        <dbReference type="EMBL" id="ARY92762.1"/>
    </source>
</evidence>
<keyword evidence="2" id="KW-0808">Transferase</keyword>
<dbReference type="Pfam" id="PF00480">
    <property type="entry name" value="ROK"/>
    <property type="match status" value="1"/>
</dbReference>
<dbReference type="PANTHER" id="PTHR18964:SF170">
    <property type="entry name" value="SUGAR KINASE"/>
    <property type="match status" value="1"/>
</dbReference>
<dbReference type="Proteomes" id="UP000195609">
    <property type="component" value="Chromosome"/>
</dbReference>
<evidence type="ECO:0000313" key="4">
    <source>
        <dbReference type="Proteomes" id="UP000195609"/>
    </source>
</evidence>
<protein>
    <submittedName>
        <fullName evidence="3">ROK family protein</fullName>
    </submittedName>
    <submittedName>
        <fullName evidence="2">Sugar kinase</fullName>
    </submittedName>
</protein>
<dbReference type="CDD" id="cd24152">
    <property type="entry name" value="ASKHA_NBD_ROK-like"/>
    <property type="match status" value="1"/>
</dbReference>
<name>A0AAN1F0Y5_LACCA</name>
<dbReference type="PANTHER" id="PTHR18964">
    <property type="entry name" value="ROK (REPRESSOR, ORF, KINASE) FAMILY"/>
    <property type="match status" value="1"/>
</dbReference>
<sequence>MKQYLAIDVGGTMTKYALVSDQGDLSEQGKQATVHSNLTEFTAAINQLIQRYQTQIAGIGLALPGVVDPQRGIVKACAALPFLENVALTTRLADAAKITVPVVLENDGNAAALAEFWRGQLAGTTNSAMVVLGTGVGASLFINGQLYTGSHQVGGEPSFMVTNGLRPITRDQTAAGLSAVKTVNAMAAALNIHRAPLGPRVFQALKPNTPAAAILEIFTRGVAAMIYNMQTVLDLEKVVIGGGISAQPSVIAAIQSSVAAYRDVTPLAARTIQMPVIEAAKYRNEANLIGAVVPLLQRTGIHSKS</sequence>
<dbReference type="GO" id="GO:0016301">
    <property type="term" value="F:kinase activity"/>
    <property type="evidence" value="ECO:0007669"/>
    <property type="project" value="UniProtKB-KW"/>
</dbReference>
<reference evidence="2 4" key="1">
    <citation type="journal article" date="2017" name="Front. Immunol.">
        <title>Complete Genome Sequence of Lactobacillus casei LC5, a Potential Probiotics for Atopic Dermatitis.</title>
        <authorList>
            <person name="Kang J."/>
            <person name="Chung W.H."/>
            <person name="Lim T.J."/>
            <person name="Whon T.W."/>
            <person name="Lim S."/>
            <person name="Nam Y.D."/>
        </authorList>
    </citation>
    <scope>NUCLEOTIDE SEQUENCE [LARGE SCALE GENOMIC DNA]</scope>
    <source>
        <strain evidence="2 4">LC5</strain>
    </source>
</reference>
<dbReference type="RefSeq" id="WP_087913062.1">
    <property type="nucleotide sequence ID" value="NZ_CP017065.1"/>
</dbReference>